<protein>
    <submittedName>
        <fullName evidence="2">Uncharacterized protein</fullName>
    </submittedName>
</protein>
<evidence type="ECO:0000256" key="1">
    <source>
        <dbReference type="SAM" id="MobiDB-lite"/>
    </source>
</evidence>
<accession>A0A285LSJ0</accession>
<keyword evidence="3" id="KW-1185">Reference proteome</keyword>
<organism evidence="2 3">
    <name type="scientific">Nocardia amikacinitolerans</name>
    <dbReference type="NCBI Taxonomy" id="756689"/>
    <lineage>
        <taxon>Bacteria</taxon>
        <taxon>Bacillati</taxon>
        <taxon>Actinomycetota</taxon>
        <taxon>Actinomycetes</taxon>
        <taxon>Mycobacteriales</taxon>
        <taxon>Nocardiaceae</taxon>
        <taxon>Nocardia</taxon>
    </lineage>
</organism>
<reference evidence="2 3" key="1">
    <citation type="submission" date="2017-09" db="EMBL/GenBank/DDBJ databases">
        <authorList>
            <person name="Ehlers B."/>
            <person name="Leendertz F.H."/>
        </authorList>
    </citation>
    <scope>NUCLEOTIDE SEQUENCE [LARGE SCALE GENOMIC DNA]</scope>
    <source>
        <strain evidence="2 3">DSM 45537</strain>
    </source>
</reference>
<gene>
    <name evidence="2" type="ORF">SAMN04244553_4814</name>
</gene>
<dbReference type="STRING" id="1379680.GCA_001612615_03041"/>
<dbReference type="AlphaFoldDB" id="A0A285LSJ0"/>
<evidence type="ECO:0000313" key="3">
    <source>
        <dbReference type="Proteomes" id="UP000219565"/>
    </source>
</evidence>
<dbReference type="EMBL" id="OBEG01000005">
    <property type="protein sequence ID" value="SNY87855.1"/>
    <property type="molecule type" value="Genomic_DNA"/>
</dbReference>
<dbReference type="Proteomes" id="UP000219565">
    <property type="component" value="Unassembled WGS sequence"/>
</dbReference>
<proteinExistence type="predicted"/>
<name>A0A285LSJ0_9NOCA</name>
<sequence length="43" mass="4566">MMGQRVGNNAPCSDDYIGRMVGRGANAWTSGGQGKPIRDPDTK</sequence>
<evidence type="ECO:0000313" key="2">
    <source>
        <dbReference type="EMBL" id="SNY87855.1"/>
    </source>
</evidence>
<feature type="region of interest" description="Disordered" evidence="1">
    <location>
        <begin position="24"/>
        <end position="43"/>
    </location>
</feature>